<sequence>MITCKLALISQYESEIRRH</sequence>
<name>A0A0E9T587_ANGAN</name>
<accession>A0A0E9T587</accession>
<dbReference type="EMBL" id="GBXM01059808">
    <property type="protein sequence ID" value="JAH48769.1"/>
    <property type="molecule type" value="Transcribed_RNA"/>
</dbReference>
<evidence type="ECO:0000313" key="1">
    <source>
        <dbReference type="EMBL" id="JAH48769.1"/>
    </source>
</evidence>
<reference evidence="1" key="1">
    <citation type="submission" date="2014-11" db="EMBL/GenBank/DDBJ databases">
        <authorList>
            <person name="Amaro Gonzalez C."/>
        </authorList>
    </citation>
    <scope>NUCLEOTIDE SEQUENCE</scope>
</reference>
<proteinExistence type="predicted"/>
<reference evidence="1" key="2">
    <citation type="journal article" date="2015" name="Fish Shellfish Immunol.">
        <title>Early steps in the European eel (Anguilla anguilla)-Vibrio vulnificus interaction in the gills: Role of the RtxA13 toxin.</title>
        <authorList>
            <person name="Callol A."/>
            <person name="Pajuelo D."/>
            <person name="Ebbesson L."/>
            <person name="Teles M."/>
            <person name="MacKenzie S."/>
            <person name="Amaro C."/>
        </authorList>
    </citation>
    <scope>NUCLEOTIDE SEQUENCE</scope>
</reference>
<protein>
    <submittedName>
        <fullName evidence="1">Uncharacterized protein</fullName>
    </submittedName>
</protein>
<dbReference type="AlphaFoldDB" id="A0A0E9T587"/>
<organism evidence="1">
    <name type="scientific">Anguilla anguilla</name>
    <name type="common">European freshwater eel</name>
    <name type="synonym">Muraena anguilla</name>
    <dbReference type="NCBI Taxonomy" id="7936"/>
    <lineage>
        <taxon>Eukaryota</taxon>
        <taxon>Metazoa</taxon>
        <taxon>Chordata</taxon>
        <taxon>Craniata</taxon>
        <taxon>Vertebrata</taxon>
        <taxon>Euteleostomi</taxon>
        <taxon>Actinopterygii</taxon>
        <taxon>Neopterygii</taxon>
        <taxon>Teleostei</taxon>
        <taxon>Anguilliformes</taxon>
        <taxon>Anguillidae</taxon>
        <taxon>Anguilla</taxon>
    </lineage>
</organism>